<dbReference type="InterPro" id="IPR036514">
    <property type="entry name" value="SGNH_hydro_sf"/>
</dbReference>
<dbReference type="Gene3D" id="3.40.50.1110">
    <property type="entry name" value="SGNH hydrolase"/>
    <property type="match status" value="2"/>
</dbReference>
<organism evidence="6 7">
    <name type="scientific">Lentisphaera profundi</name>
    <dbReference type="NCBI Taxonomy" id="1658616"/>
    <lineage>
        <taxon>Bacteria</taxon>
        <taxon>Pseudomonadati</taxon>
        <taxon>Lentisphaerota</taxon>
        <taxon>Lentisphaeria</taxon>
        <taxon>Lentisphaerales</taxon>
        <taxon>Lentisphaeraceae</taxon>
        <taxon>Lentisphaera</taxon>
    </lineage>
</organism>
<evidence type="ECO:0000313" key="7">
    <source>
        <dbReference type="Proteomes" id="UP001214250"/>
    </source>
</evidence>
<comment type="similarity">
    <text evidence="1">Belongs to the 'GDSL' lipolytic enzyme family.</text>
</comment>
<evidence type="ECO:0000313" key="6">
    <source>
        <dbReference type="EMBL" id="WDE97278.1"/>
    </source>
</evidence>
<dbReference type="Gene3D" id="2.60.120.200">
    <property type="match status" value="1"/>
</dbReference>
<dbReference type="Proteomes" id="UP001214250">
    <property type="component" value="Chromosome 1"/>
</dbReference>
<gene>
    <name evidence="6" type="ORF">PQO03_04845</name>
</gene>
<dbReference type="InterPro" id="IPR013830">
    <property type="entry name" value="SGNH_hydro"/>
</dbReference>
<evidence type="ECO:0000256" key="3">
    <source>
        <dbReference type="SAM" id="SignalP"/>
    </source>
</evidence>
<feature type="domain" description="SGNH hydrolase-type esterase" evidence="5">
    <location>
        <begin position="31"/>
        <end position="203"/>
    </location>
</feature>
<proteinExistence type="inferred from homology"/>
<dbReference type="RefSeq" id="WP_274151568.1">
    <property type="nucleotide sequence ID" value="NZ_CP117811.1"/>
</dbReference>
<evidence type="ECO:0000256" key="2">
    <source>
        <dbReference type="ARBA" id="ARBA00022801"/>
    </source>
</evidence>
<dbReference type="EMBL" id="CP117811">
    <property type="protein sequence ID" value="WDE97278.1"/>
    <property type="molecule type" value="Genomic_DNA"/>
</dbReference>
<dbReference type="InterPro" id="IPR005181">
    <property type="entry name" value="SASA"/>
</dbReference>
<keyword evidence="7" id="KW-1185">Reference proteome</keyword>
<dbReference type="InterPro" id="IPR015305">
    <property type="entry name" value="DUF1961"/>
</dbReference>
<dbReference type="Pfam" id="PF09224">
    <property type="entry name" value="DUF1961"/>
    <property type="match status" value="1"/>
</dbReference>
<dbReference type="Pfam" id="PF13472">
    <property type="entry name" value="Lipase_GDSL_2"/>
    <property type="match status" value="1"/>
</dbReference>
<dbReference type="Pfam" id="PF03629">
    <property type="entry name" value="SASA"/>
    <property type="match status" value="1"/>
</dbReference>
<sequence length="709" mass="80548">MKLIFKTCLIFFCLTIAIAAKQKIELKVGLIGDSTVATTYGWGPAFAKQVNKNVTVLNYAKNGATLDSLSRRLDDLLAKKPDYVLVQFGHNDMKVCDAKAYAQKLKNYVLRIKKAGSKAIILSSVTRRNFDEDGKILPRIFNDNKSRILPDFALSAKAVAEEQKLPFLDLNTISIAHHNQIGEKESQTYNFEPTDTTHFSPKGALVIASIIIKELESVAPDLFFYLHNGNNPIKVFLLAGQSNMVGQVYGGGLNAPYNQANSKVKTWDYRRNKWVALAPAYRIGPEIGFGHAITKVLPDDDIRLVKYAANGTNLYKKWAPSTGRQYINFMKASYGALADLENKKIPYEITGMLWLQGESDGKEQKGAEYKKNLSNFIKDIRLRFNSPNMPFIIARVRNFYGKGKEAQLVRKAQADLAQEMASVACFDTDDLNPLINGGHYNLENTITIGQRFAQNFDLISKEINMSHEQDKNAFDTAINQNWKEVFNDPCTENWQEKWFLDGKIAAVTNRANGMLLAAGPQFLNDDHHMVLWTKEEFTGDLKIEFDYTRTDFATRCVNIIYIQATGSGKAPYLKDITEWNSLRTTPAMKMYFDHMNTYHISFAAFNNTDDLNEDYIRARRYIPNSEGLENTDLEPDYFNTGLFKPGEKHHFTIIKKDQQLFMKISNNHQSAYFHWNNTKAPGIESGRIGLRHMFTRSAIYKDFKISVPQ</sequence>
<accession>A0ABY7VSV1</accession>
<feature type="signal peptide" evidence="3">
    <location>
        <begin position="1"/>
        <end position="19"/>
    </location>
</feature>
<protein>
    <submittedName>
        <fullName evidence="6">DUF1961 family protein</fullName>
    </submittedName>
</protein>
<evidence type="ECO:0000256" key="1">
    <source>
        <dbReference type="ARBA" id="ARBA00008668"/>
    </source>
</evidence>
<dbReference type="PANTHER" id="PTHR43695:SF1">
    <property type="entry name" value="RHAMNOGALACTURONAN ACETYLESTERASE"/>
    <property type="match status" value="1"/>
</dbReference>
<feature type="chain" id="PRO_5046094327" evidence="3">
    <location>
        <begin position="20"/>
        <end position="709"/>
    </location>
</feature>
<evidence type="ECO:0000259" key="5">
    <source>
        <dbReference type="Pfam" id="PF13472"/>
    </source>
</evidence>
<feature type="domain" description="Sialate O-acetylesterase" evidence="4">
    <location>
        <begin position="234"/>
        <end position="456"/>
    </location>
</feature>
<evidence type="ECO:0000259" key="4">
    <source>
        <dbReference type="Pfam" id="PF03629"/>
    </source>
</evidence>
<dbReference type="PANTHER" id="PTHR43695">
    <property type="entry name" value="PUTATIVE (AFU_ORTHOLOGUE AFUA_2G17250)-RELATED"/>
    <property type="match status" value="1"/>
</dbReference>
<keyword evidence="3" id="KW-0732">Signal</keyword>
<keyword evidence="2" id="KW-0378">Hydrolase</keyword>
<dbReference type="SUPFAM" id="SSF52266">
    <property type="entry name" value="SGNH hydrolase"/>
    <property type="match status" value="2"/>
</dbReference>
<dbReference type="CDD" id="cd01821">
    <property type="entry name" value="Rhamnogalacturan_acetylesterase_like"/>
    <property type="match status" value="1"/>
</dbReference>
<name>A0ABY7VSV1_9BACT</name>
<reference evidence="6 7" key="1">
    <citation type="submission" date="2023-02" db="EMBL/GenBank/DDBJ databases">
        <title>Genome sequence of Lentisphaera profundi SAORIC-696.</title>
        <authorList>
            <person name="Kim e."/>
            <person name="Cho J.-C."/>
            <person name="Choi A."/>
            <person name="Kang I."/>
        </authorList>
    </citation>
    <scope>NUCLEOTIDE SEQUENCE [LARGE SCALE GENOMIC DNA]</scope>
    <source>
        <strain evidence="6 7">SAORIC-696</strain>
    </source>
</reference>
<dbReference type="InterPro" id="IPR037459">
    <property type="entry name" value="RhgT-like"/>
</dbReference>